<evidence type="ECO:0000313" key="2">
    <source>
        <dbReference type="EMBL" id="QBP12066.1"/>
    </source>
</evidence>
<organism evidence="2 3">
    <name type="scientific">Cupriavidus metallidurans</name>
    <dbReference type="NCBI Taxonomy" id="119219"/>
    <lineage>
        <taxon>Bacteria</taxon>
        <taxon>Pseudomonadati</taxon>
        <taxon>Pseudomonadota</taxon>
        <taxon>Betaproteobacteria</taxon>
        <taxon>Burkholderiales</taxon>
        <taxon>Burkholderiaceae</taxon>
        <taxon>Cupriavidus</taxon>
    </lineage>
</organism>
<dbReference type="EMBL" id="CP037901">
    <property type="protein sequence ID" value="QBP12066.1"/>
    <property type="molecule type" value="Genomic_DNA"/>
</dbReference>
<dbReference type="RefSeq" id="WP_017511281.1">
    <property type="nucleotide sequence ID" value="NZ_CP037901.1"/>
</dbReference>
<keyword evidence="1" id="KW-0812">Transmembrane</keyword>
<name>A0A482IVR9_9BURK</name>
<reference evidence="2 3" key="1">
    <citation type="submission" date="2019-03" db="EMBL/GenBank/DDBJ databases">
        <title>Comparative insights into the high quality Complete genome sequence of highly metal resistant Cupriavidus metallidurans strain BS1 isolated from a gold-copper mine.</title>
        <authorList>
            <person name="Mazhar H.S."/>
            <person name="Rensing C."/>
        </authorList>
    </citation>
    <scope>NUCLEOTIDE SEQUENCE [LARGE SCALE GENOMIC DNA]</scope>
    <source>
        <strain evidence="2 3">BS1</strain>
    </source>
</reference>
<sequence length="149" mass="15518">MGWFLVTVALPVLAPMISLICMKAFPLAIPSAQLALVSVVRNGQLCWAAIGFCTSALYELAEPCPPSARVDAGFQGYLNGGMTLLLVLASLFAACGAVLPHTDGYASGMPRRGHNRVLLASLGITSLSAIGFALIHLGALASSDFWSLI</sequence>
<keyword evidence="1" id="KW-1133">Transmembrane helix</keyword>
<gene>
    <name evidence="2" type="ORF">DDF84_020010</name>
</gene>
<keyword evidence="1" id="KW-0472">Membrane</keyword>
<dbReference type="Proteomes" id="UP000253772">
    <property type="component" value="Chromosome c2"/>
</dbReference>
<accession>A0A482IVR9</accession>
<feature type="transmembrane region" description="Helical" evidence="1">
    <location>
        <begin position="77"/>
        <end position="99"/>
    </location>
</feature>
<proteinExistence type="predicted"/>
<protein>
    <submittedName>
        <fullName evidence="2">Uncharacterized protein</fullName>
    </submittedName>
</protein>
<evidence type="ECO:0000256" key="1">
    <source>
        <dbReference type="SAM" id="Phobius"/>
    </source>
</evidence>
<dbReference type="OrthoDB" id="9112604at2"/>
<evidence type="ECO:0000313" key="3">
    <source>
        <dbReference type="Proteomes" id="UP000253772"/>
    </source>
</evidence>
<dbReference type="AlphaFoldDB" id="A0A482IVR9"/>
<feature type="transmembrane region" description="Helical" evidence="1">
    <location>
        <begin position="119"/>
        <end position="141"/>
    </location>
</feature>